<proteinExistence type="inferred from homology"/>
<dbReference type="FunFam" id="3.30.40.10:FF:000079">
    <property type="entry name" value="Peptidyl-prolyl cis-trans isomerase 2"/>
    <property type="match status" value="1"/>
</dbReference>
<evidence type="ECO:0000256" key="16">
    <source>
        <dbReference type="ARBA" id="ARBA00059251"/>
    </source>
</evidence>
<keyword evidence="14" id="KW-0508">mRNA splicing</keyword>
<dbReference type="FunFam" id="2.40.100.10:FF:000018">
    <property type="entry name" value="Peptidyl-prolyl cis-trans isomerase-like 2"/>
    <property type="match status" value="1"/>
</dbReference>
<dbReference type="InterPro" id="IPR013083">
    <property type="entry name" value="Znf_RING/FYVE/PHD"/>
</dbReference>
<dbReference type="Gene3D" id="2.40.100.10">
    <property type="entry name" value="Cyclophilin-like"/>
    <property type="match status" value="1"/>
</dbReference>
<comment type="function">
    <text evidence="16">Has a ubiquitin-protein ligase activity acting as an E3 ubiquitin protein ligase or as an ubiquitin-ubiquitin ligase promoting elongation of ubiquitin chains on substrates. By mediating 'Lys-48'-linked polyubiquitination of proteins could target them for proteasomal degradation. May also function as a chaperone, playing a role in transport to the cell membrane of BSG/Basigin for instance. Probable inactive PPIase with no peptidyl-prolyl cis-trans isomerase activity. As a component of the minor spliceosome, involved in the splicing of U12-type introns in pre-mRNAs.</text>
</comment>
<dbReference type="KEGG" id="aqu:100634517"/>
<keyword evidence="9" id="KW-0747">Spliceosome</keyword>
<keyword evidence="6" id="KW-1017">Isopeptide bond</keyword>
<dbReference type="PROSITE" id="PS50072">
    <property type="entry name" value="CSA_PPIASE_2"/>
    <property type="match status" value="1"/>
</dbReference>
<reference evidence="25" key="1">
    <citation type="journal article" date="2010" name="Nature">
        <title>The Amphimedon queenslandica genome and the evolution of animal complexity.</title>
        <authorList>
            <person name="Srivastava M."/>
            <person name="Simakov O."/>
            <person name="Chapman J."/>
            <person name="Fahey B."/>
            <person name="Gauthier M.E."/>
            <person name="Mitros T."/>
            <person name="Richards G.S."/>
            <person name="Conaco C."/>
            <person name="Dacre M."/>
            <person name="Hellsten U."/>
            <person name="Larroux C."/>
            <person name="Putnam N.H."/>
            <person name="Stanke M."/>
            <person name="Adamska M."/>
            <person name="Darling A."/>
            <person name="Degnan S.M."/>
            <person name="Oakley T.H."/>
            <person name="Plachetzki D.C."/>
            <person name="Zhai Y."/>
            <person name="Adamski M."/>
            <person name="Calcino A."/>
            <person name="Cummins S.F."/>
            <person name="Goodstein D.M."/>
            <person name="Harris C."/>
            <person name="Jackson D.J."/>
            <person name="Leys S.P."/>
            <person name="Shu S."/>
            <person name="Woodcroft B.J."/>
            <person name="Vervoort M."/>
            <person name="Kosik K.S."/>
            <person name="Manning G."/>
            <person name="Degnan B.M."/>
            <person name="Rokhsar D.S."/>
        </authorList>
    </citation>
    <scope>NUCLEOTIDE SEQUENCE [LARGE SCALE GENOMIC DNA]</scope>
</reference>
<organism evidence="24">
    <name type="scientific">Amphimedon queenslandica</name>
    <name type="common">Sponge</name>
    <dbReference type="NCBI Taxonomy" id="400682"/>
    <lineage>
        <taxon>Eukaryota</taxon>
        <taxon>Metazoa</taxon>
        <taxon>Porifera</taxon>
        <taxon>Demospongiae</taxon>
        <taxon>Heteroscleromorpha</taxon>
        <taxon>Haplosclerida</taxon>
        <taxon>Niphatidae</taxon>
        <taxon>Amphimedon</taxon>
    </lineage>
</organism>
<dbReference type="InterPro" id="IPR002130">
    <property type="entry name" value="Cyclophilin-type_PPIase_dom"/>
</dbReference>
<dbReference type="PROSITE" id="PS51698">
    <property type="entry name" value="U_BOX"/>
    <property type="match status" value="1"/>
</dbReference>
<keyword evidence="25" id="KW-1185">Reference proteome</keyword>
<dbReference type="GO" id="GO:0061630">
    <property type="term" value="F:ubiquitin protein ligase activity"/>
    <property type="evidence" value="ECO:0007669"/>
    <property type="project" value="UniProtKB-EC"/>
</dbReference>
<dbReference type="GO" id="GO:0006397">
    <property type="term" value="P:mRNA processing"/>
    <property type="evidence" value="ECO:0007669"/>
    <property type="project" value="UniProtKB-KW"/>
</dbReference>
<evidence type="ECO:0000256" key="14">
    <source>
        <dbReference type="ARBA" id="ARBA00023187"/>
    </source>
</evidence>
<dbReference type="CDD" id="cd16663">
    <property type="entry name" value="RING-Ubox_PPIL2"/>
    <property type="match status" value="1"/>
</dbReference>
<keyword evidence="11" id="KW-0832">Ubl conjugation</keyword>
<keyword evidence="15" id="KW-0539">Nucleus</keyword>
<feature type="domain" description="U-box" evidence="23">
    <location>
        <begin position="39"/>
        <end position="112"/>
    </location>
</feature>
<evidence type="ECO:0000259" key="23">
    <source>
        <dbReference type="PROSITE" id="PS51698"/>
    </source>
</evidence>
<evidence type="ECO:0000256" key="15">
    <source>
        <dbReference type="ARBA" id="ARBA00023242"/>
    </source>
</evidence>
<dbReference type="InterPro" id="IPR003613">
    <property type="entry name" value="Ubox_domain"/>
</dbReference>
<evidence type="ECO:0000256" key="10">
    <source>
        <dbReference type="ARBA" id="ARBA00022786"/>
    </source>
</evidence>
<feature type="compositionally biased region" description="Low complexity" evidence="21">
    <location>
        <begin position="501"/>
        <end position="532"/>
    </location>
</feature>
<dbReference type="PANTHER" id="PTHR45625">
    <property type="entry name" value="PEPTIDYL-PROLYL CIS-TRANS ISOMERASE-RELATED"/>
    <property type="match status" value="1"/>
</dbReference>
<dbReference type="GO" id="GO:0003755">
    <property type="term" value="F:peptidyl-prolyl cis-trans isomerase activity"/>
    <property type="evidence" value="ECO:0007669"/>
    <property type="project" value="InterPro"/>
</dbReference>
<evidence type="ECO:0000256" key="1">
    <source>
        <dbReference type="ARBA" id="ARBA00000900"/>
    </source>
</evidence>
<dbReference type="SMART" id="SM00504">
    <property type="entry name" value="Ubox"/>
    <property type="match status" value="1"/>
</dbReference>
<evidence type="ECO:0000256" key="13">
    <source>
        <dbReference type="ARBA" id="ARBA00023054"/>
    </source>
</evidence>
<dbReference type="eggNOG" id="KOG0883">
    <property type="taxonomic scope" value="Eukaryota"/>
</dbReference>
<evidence type="ECO:0000256" key="6">
    <source>
        <dbReference type="ARBA" id="ARBA00022499"/>
    </source>
</evidence>
<keyword evidence="7" id="KW-0507">mRNA processing</keyword>
<dbReference type="Gene3D" id="3.30.40.10">
    <property type="entry name" value="Zinc/RING finger domain, C3HC4 (zinc finger)"/>
    <property type="match status" value="1"/>
</dbReference>
<dbReference type="AlphaFoldDB" id="A0A1X7V9V1"/>
<feature type="region of interest" description="Disordered" evidence="21">
    <location>
        <begin position="453"/>
        <end position="544"/>
    </location>
</feature>
<feature type="domain" description="PPIase cyclophilin-type" evidence="22">
    <location>
        <begin position="284"/>
        <end position="430"/>
    </location>
</feature>
<dbReference type="InterPro" id="IPR044666">
    <property type="entry name" value="Cyclophilin_A-like"/>
</dbReference>
<evidence type="ECO:0000256" key="19">
    <source>
        <dbReference type="ARBA" id="ARBA00078275"/>
    </source>
</evidence>
<keyword evidence="10" id="KW-0833">Ubl conjugation pathway</keyword>
<evidence type="ECO:0000256" key="7">
    <source>
        <dbReference type="ARBA" id="ARBA00022664"/>
    </source>
</evidence>
<dbReference type="GO" id="GO:0008380">
    <property type="term" value="P:RNA splicing"/>
    <property type="evidence" value="ECO:0007669"/>
    <property type="project" value="UniProtKB-KW"/>
</dbReference>
<evidence type="ECO:0000259" key="22">
    <source>
        <dbReference type="PROSITE" id="PS50072"/>
    </source>
</evidence>
<dbReference type="EC" id="2.3.2.27" evidence="5"/>
<dbReference type="PROSITE" id="PS00170">
    <property type="entry name" value="CSA_PPIASE_1"/>
    <property type="match status" value="1"/>
</dbReference>
<dbReference type="SUPFAM" id="SSF57850">
    <property type="entry name" value="RING/U-box"/>
    <property type="match status" value="1"/>
</dbReference>
<evidence type="ECO:0000256" key="21">
    <source>
        <dbReference type="SAM" id="MobiDB-lite"/>
    </source>
</evidence>
<reference evidence="24" key="2">
    <citation type="submission" date="2017-05" db="UniProtKB">
        <authorList>
            <consortium name="EnsemblMetazoa"/>
        </authorList>
    </citation>
    <scope>IDENTIFICATION</scope>
</reference>
<comment type="similarity">
    <text evidence="4">Belongs to the cyclophilin-type PPIase family. PPIL2 subfamily.</text>
</comment>
<evidence type="ECO:0000256" key="3">
    <source>
        <dbReference type="ARBA" id="ARBA00004906"/>
    </source>
</evidence>
<dbReference type="Proteomes" id="UP000007879">
    <property type="component" value="Unassembled WGS sequence"/>
</dbReference>
<sequence>MGKKQHQKDKLYLTCTEWSTIYGGKKAAAAARGGKSEFKRLPFSCCSLSLQPFEHPLCTPEGVVFDLMNIVPYLKKYGHSPVTGKPMDAKSLTKLKFHKNNEGDYHCPITLKVFNENTHIVAIKTSGNVYSYDAIERLNISTKHFRDLIDDTPFKRSDILTIQDPKALDKFDISNFYHVQNNLLVDEEEIERAKKDPTYCLRVINPEAKAALEGLYQEYKAPEKKEKTKEKLTARNAAHYSTGAVAQSFTSTVAEVATYNEADILSQDVVRYSRVKKKGYVRLHTNMGDLNLELHCDLVPKTCENFILLCKKGYYDDTIFHRSIRHFMIQGGDPTGTGRGGESAWGKPFDDEFKPQLTHSERGILSMANSGPNTNGSQFFITFKSCHHLDRKHSVFGKLVGGMDVLLKLERVRTDKDRPMEEIKVTSASVFVDPFEEVDLQLKEEDEKEKVEALESKKKKKKDDSTQPTVYRKGIGKYISPKTIKGTQAAPDPPSSSLAGSKRTSSSTLSSSSVSEASSSKRTPSSSFPSTKTKSKGFGDFSSW</sequence>
<dbReference type="PRINTS" id="PR00153">
    <property type="entry name" value="CSAPPISMRASE"/>
</dbReference>
<evidence type="ECO:0000256" key="17">
    <source>
        <dbReference type="ARBA" id="ARBA00061807"/>
    </source>
</evidence>
<dbReference type="GO" id="GO:0006457">
    <property type="term" value="P:protein folding"/>
    <property type="evidence" value="ECO:0007669"/>
    <property type="project" value="InterPro"/>
</dbReference>
<dbReference type="EnsemblMetazoa" id="XM_019994515.1">
    <property type="protein sequence ID" value="XP_019850074.1"/>
    <property type="gene ID" value="LOC100634517"/>
</dbReference>
<dbReference type="OMA" id="NFIKHCA"/>
<comment type="catalytic activity">
    <reaction evidence="1">
        <text>S-ubiquitinyl-[E2 ubiquitin-conjugating enzyme]-L-cysteine + [acceptor protein]-L-lysine = [E2 ubiquitin-conjugating enzyme]-L-cysteine + N(6)-ubiquitinyl-[acceptor protein]-L-lysine.</text>
        <dbReference type="EC" id="2.3.2.27"/>
    </reaction>
</comment>
<comment type="pathway">
    <text evidence="3">Protein modification; protein ubiquitination.</text>
</comment>
<gene>
    <name evidence="24" type="primary">100634517</name>
</gene>
<protein>
    <recommendedName>
        <fullName evidence="18">RING-type E3 ubiquitin-protein ligase PPIL2</fullName>
        <ecNumber evidence="5">2.3.2.27</ecNumber>
    </recommendedName>
    <alternativeName>
        <fullName evidence="20">CYC4</fullName>
    </alternativeName>
    <alternativeName>
        <fullName evidence="19">Probable inactive peptidyl-prolyl cis-trans isomerase-like 2</fullName>
    </alternativeName>
</protein>
<keyword evidence="13" id="KW-0175">Coiled coil</keyword>
<dbReference type="GO" id="GO:0071013">
    <property type="term" value="C:catalytic step 2 spliceosome"/>
    <property type="evidence" value="ECO:0007669"/>
    <property type="project" value="TreeGrafter"/>
</dbReference>
<dbReference type="EnsemblMetazoa" id="Aqu2.1.36539_001">
    <property type="protein sequence ID" value="Aqu2.1.36539_001"/>
    <property type="gene ID" value="Aqu2.1.36539"/>
</dbReference>
<dbReference type="SUPFAM" id="SSF50891">
    <property type="entry name" value="Cyclophilin-like"/>
    <property type="match status" value="1"/>
</dbReference>
<dbReference type="InterPro" id="IPR020892">
    <property type="entry name" value="Cyclophilin-type_PPIase_CS"/>
</dbReference>
<dbReference type="CDD" id="cd01923">
    <property type="entry name" value="cyclophilin_RING"/>
    <property type="match status" value="1"/>
</dbReference>
<evidence type="ECO:0000256" key="18">
    <source>
        <dbReference type="ARBA" id="ARBA00073734"/>
    </source>
</evidence>
<comment type="subcellular location">
    <subcellularLocation>
        <location evidence="2">Nucleus</location>
    </subcellularLocation>
</comment>
<evidence type="ECO:0000256" key="12">
    <source>
        <dbReference type="ARBA" id="ARBA00022990"/>
    </source>
</evidence>
<dbReference type="PANTHER" id="PTHR45625:SF1">
    <property type="entry name" value="RING-TYPE E3 UBIQUITIN-PROTEIN LIGASE PPIL2"/>
    <property type="match status" value="1"/>
</dbReference>
<name>A0A1X7V9V1_AMPQE</name>
<dbReference type="InterPro" id="IPR029000">
    <property type="entry name" value="Cyclophilin-like_dom_sf"/>
</dbReference>
<dbReference type="InterPro" id="IPR026951">
    <property type="entry name" value="PPIL2_U-box_dom"/>
</dbReference>
<accession>A0A1X7V9V1</accession>
<dbReference type="OrthoDB" id="30774at2759"/>
<evidence type="ECO:0000256" key="2">
    <source>
        <dbReference type="ARBA" id="ARBA00004123"/>
    </source>
</evidence>
<keyword evidence="8" id="KW-0808">Transferase</keyword>
<dbReference type="InParanoid" id="A0A1X7V9V1"/>
<keyword evidence="12" id="KW-0007">Acetylation</keyword>
<evidence type="ECO:0000256" key="9">
    <source>
        <dbReference type="ARBA" id="ARBA00022728"/>
    </source>
</evidence>
<evidence type="ECO:0000256" key="11">
    <source>
        <dbReference type="ARBA" id="ARBA00022843"/>
    </source>
</evidence>
<comment type="subunit">
    <text evidence="17">Component of the minor spliceosome, which splices U12-type introns. Within this complex, interacts with PRPF8/PRP8, EFTUD2/SNU114 and PLRG1. Interacts with isoform 2 of BSG. Interacts (via the PPIase cyclophilin-type domain) with CRNKL1; they may form a trimeric complex with HSP90.</text>
</comment>
<dbReference type="STRING" id="400682.A0A1X7V9V1"/>
<dbReference type="Pfam" id="PF00160">
    <property type="entry name" value="Pro_isomerase"/>
    <property type="match status" value="1"/>
</dbReference>
<evidence type="ECO:0000313" key="24">
    <source>
        <dbReference type="EnsemblMetazoa" id="Aqu2.1.36539_001"/>
    </source>
</evidence>
<evidence type="ECO:0000313" key="25">
    <source>
        <dbReference type="Proteomes" id="UP000007879"/>
    </source>
</evidence>
<evidence type="ECO:0000256" key="4">
    <source>
        <dbReference type="ARBA" id="ARBA00007930"/>
    </source>
</evidence>
<evidence type="ECO:0000256" key="5">
    <source>
        <dbReference type="ARBA" id="ARBA00012483"/>
    </source>
</evidence>
<dbReference type="GO" id="GO:0000209">
    <property type="term" value="P:protein polyubiquitination"/>
    <property type="evidence" value="ECO:0007669"/>
    <property type="project" value="TreeGrafter"/>
</dbReference>
<evidence type="ECO:0000256" key="20">
    <source>
        <dbReference type="ARBA" id="ARBA00079124"/>
    </source>
</evidence>
<evidence type="ECO:0000256" key="8">
    <source>
        <dbReference type="ARBA" id="ARBA00022679"/>
    </source>
</evidence>